<keyword evidence="4" id="KW-1185">Reference proteome</keyword>
<accession>A0A433AXI1</accession>
<sequence length="282" mass="32101">MPMEEKQRFAIGKDNFGYTAMHQEVGILFFLYVSHRPVRPTFISSSLDRSTQKIGDFKESYQVGKFKNGKPVHPLPTLFEERVDELESFMKSCHTVISKILQTFAIGLEIPESEGGKNWLSDRHAYDIPSGDVLRILHYPAVESRDVDDIRAGSHTDYGSVTLLFQHNIGGLEVHAGRSRWIPAPVLPGCAIINLGDCLEYWTNGLFKSTRHRVVFRSDTQKLERYSLVYFCQGYEGVSLDPIPSSLVPHDEKEEEAGRPLTAVEHLRMKLDASYEYYANEE</sequence>
<dbReference type="AlphaFoldDB" id="A0A433AXI1"/>
<dbReference type="Proteomes" id="UP000268093">
    <property type="component" value="Unassembled WGS sequence"/>
</dbReference>
<keyword evidence="1" id="KW-0408">Iron</keyword>
<evidence type="ECO:0000259" key="2">
    <source>
        <dbReference type="PROSITE" id="PS51471"/>
    </source>
</evidence>
<gene>
    <name evidence="3" type="ORF">BC936DRAFT_140176</name>
</gene>
<organism evidence="3 4">
    <name type="scientific">Jimgerdemannia flammicorona</name>
    <dbReference type="NCBI Taxonomy" id="994334"/>
    <lineage>
        <taxon>Eukaryota</taxon>
        <taxon>Fungi</taxon>
        <taxon>Fungi incertae sedis</taxon>
        <taxon>Mucoromycota</taxon>
        <taxon>Mucoromycotina</taxon>
        <taxon>Endogonomycetes</taxon>
        <taxon>Endogonales</taxon>
        <taxon>Endogonaceae</taxon>
        <taxon>Jimgerdemannia</taxon>
    </lineage>
</organism>
<evidence type="ECO:0000256" key="1">
    <source>
        <dbReference type="RuleBase" id="RU003682"/>
    </source>
</evidence>
<keyword evidence="1" id="KW-0479">Metal-binding</keyword>
<dbReference type="SUPFAM" id="SSF51197">
    <property type="entry name" value="Clavaminate synthase-like"/>
    <property type="match status" value="1"/>
</dbReference>
<dbReference type="PANTHER" id="PTHR47990">
    <property type="entry name" value="2-OXOGLUTARATE (2OG) AND FE(II)-DEPENDENT OXYGENASE SUPERFAMILY PROTEIN-RELATED"/>
    <property type="match status" value="1"/>
</dbReference>
<feature type="domain" description="Fe2OG dioxygenase" evidence="2">
    <location>
        <begin position="130"/>
        <end position="234"/>
    </location>
</feature>
<reference evidence="3 4" key="1">
    <citation type="journal article" date="2018" name="New Phytol.">
        <title>Phylogenomics of Endogonaceae and evolution of mycorrhizas within Mucoromycota.</title>
        <authorList>
            <person name="Chang Y."/>
            <person name="Desiro A."/>
            <person name="Na H."/>
            <person name="Sandor L."/>
            <person name="Lipzen A."/>
            <person name="Clum A."/>
            <person name="Barry K."/>
            <person name="Grigoriev I.V."/>
            <person name="Martin F.M."/>
            <person name="Stajich J.E."/>
            <person name="Smith M.E."/>
            <person name="Bonito G."/>
            <person name="Spatafora J.W."/>
        </authorList>
    </citation>
    <scope>NUCLEOTIDE SEQUENCE [LARGE SCALE GENOMIC DNA]</scope>
    <source>
        <strain evidence="3 4">GMNB39</strain>
    </source>
</reference>
<dbReference type="PROSITE" id="PS51471">
    <property type="entry name" value="FE2OG_OXY"/>
    <property type="match status" value="1"/>
</dbReference>
<dbReference type="GO" id="GO:0046872">
    <property type="term" value="F:metal ion binding"/>
    <property type="evidence" value="ECO:0007669"/>
    <property type="project" value="UniProtKB-KW"/>
</dbReference>
<dbReference type="InterPro" id="IPR005123">
    <property type="entry name" value="Oxoglu/Fe-dep_dioxygenase_dom"/>
</dbReference>
<proteinExistence type="inferred from homology"/>
<dbReference type="GO" id="GO:0016491">
    <property type="term" value="F:oxidoreductase activity"/>
    <property type="evidence" value="ECO:0007669"/>
    <property type="project" value="UniProtKB-KW"/>
</dbReference>
<dbReference type="EMBL" id="RBNI01016537">
    <property type="protein sequence ID" value="RUP07426.1"/>
    <property type="molecule type" value="Genomic_DNA"/>
</dbReference>
<dbReference type="InterPro" id="IPR044861">
    <property type="entry name" value="IPNS-like_FE2OG_OXY"/>
</dbReference>
<comment type="similarity">
    <text evidence="1">Belongs to the iron/ascorbate-dependent oxidoreductase family.</text>
</comment>
<protein>
    <recommendedName>
        <fullName evidence="2">Fe2OG dioxygenase domain-containing protein</fullName>
    </recommendedName>
</protein>
<dbReference type="InterPro" id="IPR050231">
    <property type="entry name" value="Iron_ascorbate_oxido_reductase"/>
</dbReference>
<keyword evidence="1" id="KW-0560">Oxidoreductase</keyword>
<dbReference type="OrthoDB" id="406156at2759"/>
<dbReference type="InterPro" id="IPR027443">
    <property type="entry name" value="IPNS-like_sf"/>
</dbReference>
<name>A0A433AXI1_9FUNG</name>
<dbReference type="Pfam" id="PF03171">
    <property type="entry name" value="2OG-FeII_Oxy"/>
    <property type="match status" value="1"/>
</dbReference>
<comment type="caution">
    <text evidence="3">The sequence shown here is derived from an EMBL/GenBank/DDBJ whole genome shotgun (WGS) entry which is preliminary data.</text>
</comment>
<dbReference type="Gene3D" id="2.60.120.330">
    <property type="entry name" value="B-lactam Antibiotic, Isopenicillin N Synthase, Chain"/>
    <property type="match status" value="1"/>
</dbReference>
<evidence type="ECO:0000313" key="4">
    <source>
        <dbReference type="Proteomes" id="UP000268093"/>
    </source>
</evidence>
<evidence type="ECO:0000313" key="3">
    <source>
        <dbReference type="EMBL" id="RUP07426.1"/>
    </source>
</evidence>